<keyword evidence="1" id="KW-0175">Coiled coil</keyword>
<feature type="signal peptide" evidence="1">
    <location>
        <begin position="1"/>
        <end position="25"/>
    </location>
</feature>
<feature type="region of interest" description="Disordered" evidence="2">
    <location>
        <begin position="99"/>
        <end position="212"/>
    </location>
</feature>
<comment type="function">
    <text evidence="1">Mediates coordination of peptidoglycan synthesis and outer membrane constriction during cell division.</text>
</comment>
<comment type="caution">
    <text evidence="3">The sequence shown here is derived from an EMBL/GenBank/DDBJ whole genome shotgun (WGS) entry which is preliminary data.</text>
</comment>
<keyword evidence="1" id="KW-0131">Cell cycle</keyword>
<organism evidence="3 4">
    <name type="scientific">Phyllobacterium myrsinacearum</name>
    <dbReference type="NCBI Taxonomy" id="28101"/>
    <lineage>
        <taxon>Bacteria</taxon>
        <taxon>Pseudomonadati</taxon>
        <taxon>Pseudomonadota</taxon>
        <taxon>Alphaproteobacteria</taxon>
        <taxon>Hyphomicrobiales</taxon>
        <taxon>Phyllobacteriaceae</taxon>
        <taxon>Phyllobacterium</taxon>
    </lineage>
</organism>
<evidence type="ECO:0000313" key="4">
    <source>
        <dbReference type="Proteomes" id="UP000549052"/>
    </source>
</evidence>
<feature type="compositionally biased region" description="Low complexity" evidence="2">
    <location>
        <begin position="132"/>
        <end position="159"/>
    </location>
</feature>
<dbReference type="Proteomes" id="UP000549052">
    <property type="component" value="Unassembled WGS sequence"/>
</dbReference>
<dbReference type="RefSeq" id="WP_182548823.1">
    <property type="nucleotide sequence ID" value="NZ_JACGXN010000001.1"/>
</dbReference>
<dbReference type="InterPro" id="IPR014162">
    <property type="entry name" value="CpoB_C"/>
</dbReference>
<comment type="similarity">
    <text evidence="1">Belongs to the CpoB family.</text>
</comment>
<dbReference type="InterPro" id="IPR034706">
    <property type="entry name" value="CpoB"/>
</dbReference>
<evidence type="ECO:0000256" key="1">
    <source>
        <dbReference type="HAMAP-Rule" id="MF_02066"/>
    </source>
</evidence>
<dbReference type="NCBIfam" id="TIGR02795">
    <property type="entry name" value="tol_pal_ybgF"/>
    <property type="match status" value="1"/>
</dbReference>
<dbReference type="InterPro" id="IPR019734">
    <property type="entry name" value="TPR_rpt"/>
</dbReference>
<evidence type="ECO:0000256" key="2">
    <source>
        <dbReference type="SAM" id="MobiDB-lite"/>
    </source>
</evidence>
<dbReference type="HAMAP" id="MF_02066">
    <property type="entry name" value="CpoB"/>
    <property type="match status" value="1"/>
</dbReference>
<dbReference type="InterPro" id="IPR011990">
    <property type="entry name" value="TPR-like_helical_dom_sf"/>
</dbReference>
<dbReference type="Pfam" id="PF13174">
    <property type="entry name" value="TPR_6"/>
    <property type="match status" value="1"/>
</dbReference>
<dbReference type="GO" id="GO:0030288">
    <property type="term" value="C:outer membrane-bounded periplasmic space"/>
    <property type="evidence" value="ECO:0007669"/>
    <property type="project" value="UniProtKB-UniRule"/>
</dbReference>
<feature type="compositionally biased region" description="Basic and acidic residues" evidence="2">
    <location>
        <begin position="99"/>
        <end position="120"/>
    </location>
</feature>
<proteinExistence type="inferred from homology"/>
<dbReference type="Gene3D" id="1.25.40.10">
    <property type="entry name" value="Tetratricopeptide repeat domain"/>
    <property type="match status" value="1"/>
</dbReference>
<accession>A0A839ENL2</accession>
<protein>
    <recommendedName>
        <fullName evidence="1">Cell division coordinator CpoB</fullName>
    </recommendedName>
</protein>
<name>A0A839ENL2_9HYPH</name>
<comment type="subcellular location">
    <subcellularLocation>
        <location evidence="1">Periplasm</location>
    </subcellularLocation>
</comment>
<sequence length="338" mass="36544" precursor="true">MNKRLKRMVVALAVLPFLATGAAHASNFDGNFFPSAPKANIGAADAPVQMAQAGDPRVSQLEEQIRQLTGKIEDLNFQLLQMQEQMRKVQEDNEFRFQELEKKGGGGKKTDAGGKGDRTVADAAPSRTTGEASPDASAYPSAPSQTSPSDSTDSAAIDPQANAPTTAQPGEPPRELGQIEFDANGNVIGGTKNESPAPAAPNPNLASLPQTDDPNALYRQAYQLFLSGDYRNAEAAFRSHIDRFPKDPSSPDARYWLGESLYGQERYQEAASVFIDNHKQFPDSKKSPENLLKLGMTLAKMQDHDVACATFATVSTRYPSLSAALKERVKNERAANKC</sequence>
<dbReference type="EMBL" id="JACGXN010000001">
    <property type="protein sequence ID" value="MBA8878250.1"/>
    <property type="molecule type" value="Genomic_DNA"/>
</dbReference>
<keyword evidence="4" id="KW-1185">Reference proteome</keyword>
<feature type="chain" id="PRO_5033187547" description="Cell division coordinator CpoB" evidence="1">
    <location>
        <begin position="26"/>
        <end position="338"/>
    </location>
</feature>
<gene>
    <name evidence="1" type="primary">cpoB</name>
    <name evidence="3" type="ORF">FHW16_001932</name>
</gene>
<keyword evidence="1" id="KW-0732">Signal</keyword>
<dbReference type="SMART" id="SM00028">
    <property type="entry name" value="TPR"/>
    <property type="match status" value="2"/>
</dbReference>
<keyword evidence="1" id="KW-0574">Periplasm</keyword>
<reference evidence="3 4" key="1">
    <citation type="submission" date="2020-07" db="EMBL/GenBank/DDBJ databases">
        <title>Genomic Encyclopedia of Type Strains, Phase IV (KMG-V): Genome sequencing to study the core and pangenomes of soil and plant-associated prokaryotes.</title>
        <authorList>
            <person name="Whitman W."/>
        </authorList>
    </citation>
    <scope>NUCLEOTIDE SEQUENCE [LARGE SCALE GENOMIC DNA]</scope>
    <source>
        <strain evidence="3 4">AN3</strain>
    </source>
</reference>
<dbReference type="Pfam" id="PF13432">
    <property type="entry name" value="TPR_16"/>
    <property type="match status" value="1"/>
</dbReference>
<keyword evidence="1" id="KW-0132">Cell division</keyword>
<dbReference type="GO" id="GO:0043093">
    <property type="term" value="P:FtsZ-dependent cytokinesis"/>
    <property type="evidence" value="ECO:0007669"/>
    <property type="project" value="UniProtKB-UniRule"/>
</dbReference>
<feature type="coiled-coil region" evidence="1">
    <location>
        <begin position="58"/>
        <end position="92"/>
    </location>
</feature>
<evidence type="ECO:0000313" key="3">
    <source>
        <dbReference type="EMBL" id="MBA8878250.1"/>
    </source>
</evidence>
<dbReference type="AlphaFoldDB" id="A0A839ENL2"/>
<dbReference type="SUPFAM" id="SSF48452">
    <property type="entry name" value="TPR-like"/>
    <property type="match status" value="1"/>
</dbReference>